<evidence type="ECO:0000256" key="1">
    <source>
        <dbReference type="SAM" id="Coils"/>
    </source>
</evidence>
<gene>
    <name evidence="2" type="ORF">NVIE_002560</name>
</gene>
<evidence type="ECO:0000313" key="2">
    <source>
        <dbReference type="EMBL" id="AIC14442.1"/>
    </source>
</evidence>
<dbReference type="AlphaFoldDB" id="A0A060HMN8"/>
<dbReference type="HOGENOM" id="CLU_3039189_0_0_2"/>
<dbReference type="RefSeq" id="WP_158435028.1">
    <property type="nucleotide sequence ID" value="NZ_CP007536.1"/>
</dbReference>
<keyword evidence="3" id="KW-1185">Reference proteome</keyword>
<dbReference type="OrthoDB" id="13983at2157"/>
<dbReference type="Proteomes" id="UP000027093">
    <property type="component" value="Chromosome"/>
</dbReference>
<organism evidence="2 3">
    <name type="scientific">Nitrososphaera viennensis EN76</name>
    <dbReference type="NCBI Taxonomy" id="926571"/>
    <lineage>
        <taxon>Archaea</taxon>
        <taxon>Nitrososphaerota</taxon>
        <taxon>Nitrososphaeria</taxon>
        <taxon>Nitrososphaerales</taxon>
        <taxon>Nitrososphaeraceae</taxon>
        <taxon>Nitrososphaera</taxon>
    </lineage>
</organism>
<dbReference type="KEGG" id="nvn:NVIE_002560"/>
<reference evidence="2 3" key="1">
    <citation type="journal article" date="2014" name="Int. J. Syst. Evol. Microbiol.">
        <title>Nitrososphaera viennensis gen. nov., sp. nov., an aerobic and mesophilic, ammonia-oxidizing archaeon from soil and a member of the archaeal phylum Thaumarchaeota.</title>
        <authorList>
            <person name="Stieglmeier M."/>
            <person name="Klingl A."/>
            <person name="Alves R.J."/>
            <person name="Rittmann S.K."/>
            <person name="Melcher M."/>
            <person name="Leisch N."/>
            <person name="Schleper C."/>
        </authorList>
    </citation>
    <scope>NUCLEOTIDE SEQUENCE [LARGE SCALE GENOMIC DNA]</scope>
    <source>
        <strain evidence="2">EN76</strain>
    </source>
</reference>
<keyword evidence="1" id="KW-0175">Coiled coil</keyword>
<sequence length="54" mass="6223">MSKKRNLEAEIDDLREEVSMLNTMLDSLSDVLEEKGVITQADWEKKIKENLSAK</sequence>
<accession>A0A060HMN8</accession>
<dbReference type="EMBL" id="CP007536">
    <property type="protein sequence ID" value="AIC14442.1"/>
    <property type="molecule type" value="Genomic_DNA"/>
</dbReference>
<proteinExistence type="predicted"/>
<dbReference type="STRING" id="926571.NVIE_002560"/>
<evidence type="ECO:0000313" key="3">
    <source>
        <dbReference type="Proteomes" id="UP000027093"/>
    </source>
</evidence>
<feature type="coiled-coil region" evidence="1">
    <location>
        <begin position="4"/>
        <end position="31"/>
    </location>
</feature>
<name>A0A060HMN8_9ARCH</name>
<protein>
    <submittedName>
        <fullName evidence="2">Uncharacterized protein</fullName>
    </submittedName>
</protein>
<dbReference type="GeneID" id="74945515"/>